<dbReference type="InterPro" id="IPR029063">
    <property type="entry name" value="SAM-dependent_MTases_sf"/>
</dbReference>
<protein>
    <submittedName>
        <fullName evidence="2">Ubiquinone/menaquinone biosynthesis C-methylase UbiE</fullName>
    </submittedName>
</protein>
<sequence length="205" mass="23017">MEKSEKFWDRSASRYDKEEMKDRNVRMKILEKIEKFLAKQDAVLDYGCATGIIAGEIASSVNSVLGIDISSNMIQIAQRKSSEHKIRNVRYLQATIFDAGLTAGSFDLVLGIYLLHLLDDMPRVLSRVHELLKPGGVFISVTPCLSKYSFTGIALSFANKIGLIPHLNLLKFAELETEINKADFKIIETECIKTSGQQQFIASRK</sequence>
<keyword evidence="2" id="KW-0830">Ubiquinone</keyword>
<accession>A0A1H7II31</accession>
<reference evidence="3" key="1">
    <citation type="submission" date="2016-10" db="EMBL/GenBank/DDBJ databases">
        <authorList>
            <person name="Varghese N."/>
            <person name="Submissions S."/>
        </authorList>
    </citation>
    <scope>NUCLEOTIDE SEQUENCE [LARGE SCALE GENOMIC DNA]</scope>
    <source>
        <strain evidence="3">DSM 18733</strain>
    </source>
</reference>
<dbReference type="GO" id="GO:0008168">
    <property type="term" value="F:methyltransferase activity"/>
    <property type="evidence" value="ECO:0007669"/>
    <property type="project" value="UniProtKB-KW"/>
</dbReference>
<dbReference type="CDD" id="cd02440">
    <property type="entry name" value="AdoMet_MTases"/>
    <property type="match status" value="1"/>
</dbReference>
<dbReference type="AlphaFoldDB" id="A0A1H7II31"/>
<proteinExistence type="predicted"/>
<feature type="domain" description="Methyltransferase" evidence="1">
    <location>
        <begin position="39"/>
        <end position="144"/>
    </location>
</feature>
<evidence type="ECO:0000259" key="1">
    <source>
        <dbReference type="Pfam" id="PF13847"/>
    </source>
</evidence>
<dbReference type="Gene3D" id="3.40.50.150">
    <property type="entry name" value="Vaccinia Virus protein VP39"/>
    <property type="match status" value="1"/>
</dbReference>
<dbReference type="PANTHER" id="PTHR43861">
    <property type="entry name" value="TRANS-ACONITATE 2-METHYLTRANSFERASE-RELATED"/>
    <property type="match status" value="1"/>
</dbReference>
<dbReference type="SUPFAM" id="SSF53335">
    <property type="entry name" value="S-adenosyl-L-methionine-dependent methyltransferases"/>
    <property type="match status" value="1"/>
</dbReference>
<organism evidence="2 3">
    <name type="scientific">Olivibacter domesticus</name>
    <name type="common">Pseudosphingobacterium domesticum</name>
    <dbReference type="NCBI Taxonomy" id="407022"/>
    <lineage>
        <taxon>Bacteria</taxon>
        <taxon>Pseudomonadati</taxon>
        <taxon>Bacteroidota</taxon>
        <taxon>Sphingobacteriia</taxon>
        <taxon>Sphingobacteriales</taxon>
        <taxon>Sphingobacteriaceae</taxon>
        <taxon>Olivibacter</taxon>
    </lineage>
</organism>
<dbReference type="GO" id="GO:0032259">
    <property type="term" value="P:methylation"/>
    <property type="evidence" value="ECO:0007669"/>
    <property type="project" value="UniProtKB-KW"/>
</dbReference>
<keyword evidence="2" id="KW-0808">Transferase</keyword>
<dbReference type="Proteomes" id="UP000199421">
    <property type="component" value="Unassembled WGS sequence"/>
</dbReference>
<dbReference type="InterPro" id="IPR025714">
    <property type="entry name" value="Methyltranfer_dom"/>
</dbReference>
<dbReference type="Pfam" id="PF13847">
    <property type="entry name" value="Methyltransf_31"/>
    <property type="match status" value="1"/>
</dbReference>
<keyword evidence="3" id="KW-1185">Reference proteome</keyword>
<dbReference type="EMBL" id="FOAF01000001">
    <property type="protein sequence ID" value="SEK62058.1"/>
    <property type="molecule type" value="Genomic_DNA"/>
</dbReference>
<dbReference type="PANTHER" id="PTHR43861:SF1">
    <property type="entry name" value="TRANS-ACONITATE 2-METHYLTRANSFERASE"/>
    <property type="match status" value="1"/>
</dbReference>
<dbReference type="STRING" id="407022.SAMN05661044_00710"/>
<evidence type="ECO:0000313" key="2">
    <source>
        <dbReference type="EMBL" id="SEK62058.1"/>
    </source>
</evidence>
<name>A0A1H7II31_OLID1</name>
<dbReference type="RefSeq" id="WP_093318416.1">
    <property type="nucleotide sequence ID" value="NZ_FOAF01000001.1"/>
</dbReference>
<keyword evidence="2" id="KW-0489">Methyltransferase</keyword>
<dbReference type="OrthoDB" id="9789123at2"/>
<gene>
    <name evidence="2" type="ORF">SAMN05661044_00710</name>
</gene>
<evidence type="ECO:0000313" key="3">
    <source>
        <dbReference type="Proteomes" id="UP000199421"/>
    </source>
</evidence>